<dbReference type="Pfam" id="PF03480">
    <property type="entry name" value="DctP"/>
    <property type="match status" value="1"/>
</dbReference>
<dbReference type="GO" id="GO:0055085">
    <property type="term" value="P:transmembrane transport"/>
    <property type="evidence" value="ECO:0007669"/>
    <property type="project" value="InterPro"/>
</dbReference>
<evidence type="ECO:0000256" key="2">
    <source>
        <dbReference type="ARBA" id="ARBA00009023"/>
    </source>
</evidence>
<keyword evidence="7" id="KW-1185">Reference proteome</keyword>
<evidence type="ECO:0000256" key="3">
    <source>
        <dbReference type="ARBA" id="ARBA00022448"/>
    </source>
</evidence>
<evidence type="ECO:0000313" key="6">
    <source>
        <dbReference type="EMBL" id="OAF05585.1"/>
    </source>
</evidence>
<accession>A0A176YI49</accession>
<sequence>MLTRRTFALATAALPLFAVRRAVAADFVLKCGITTAPSHPLSIRLMEASKRINEQSNGLVDFQVYPASQMGGDVDMLSQTKAGALQFQCISGITAAVQAPGAAISGIGFAFDNYEKVWSAMDGELGALICKDYEKAGFYAVPKMFDNGYRQLTTTSRQVKTVADVKGLKLRVPPANLWVSLWRAFGASPTTIDLSEVYSALQTKIVDSQENPLALIEANKIYEVQKFCTLTSHQWDGWWMLGHKGTWEKLPDQLKDVLSRNLDQAAMEERADISAATDALRQKLAGAGVTFLEPDRASFRAALSASSYYKDWRAKFGDAAWDTLQRYTGALG</sequence>
<dbReference type="PANTHER" id="PTHR33376">
    <property type="match status" value="1"/>
</dbReference>
<evidence type="ECO:0000256" key="4">
    <source>
        <dbReference type="ARBA" id="ARBA00022729"/>
    </source>
</evidence>
<evidence type="ECO:0008006" key="8">
    <source>
        <dbReference type="Google" id="ProtNLM"/>
    </source>
</evidence>
<dbReference type="EMBL" id="LUUB01000079">
    <property type="protein sequence ID" value="OAF05585.1"/>
    <property type="molecule type" value="Genomic_DNA"/>
</dbReference>
<feature type="signal peptide" evidence="5">
    <location>
        <begin position="1"/>
        <end position="24"/>
    </location>
</feature>
<evidence type="ECO:0000313" key="7">
    <source>
        <dbReference type="Proteomes" id="UP000076959"/>
    </source>
</evidence>
<keyword evidence="4 5" id="KW-0732">Signal</keyword>
<dbReference type="PANTHER" id="PTHR33376:SF4">
    <property type="entry name" value="SIALIC ACID-BINDING PERIPLASMIC PROTEIN SIAP"/>
    <property type="match status" value="1"/>
</dbReference>
<dbReference type="Proteomes" id="UP000076959">
    <property type="component" value="Unassembled WGS sequence"/>
</dbReference>
<dbReference type="AlphaFoldDB" id="A0A176YI49"/>
<dbReference type="InterPro" id="IPR004682">
    <property type="entry name" value="TRAP_DctP"/>
</dbReference>
<protein>
    <recommendedName>
        <fullName evidence="8">ABC transporter substrate-binding protein</fullName>
    </recommendedName>
</protein>
<feature type="chain" id="PRO_5008054744" description="ABC transporter substrate-binding protein" evidence="5">
    <location>
        <begin position="25"/>
        <end position="332"/>
    </location>
</feature>
<name>A0A176YI49_9BRAD</name>
<comment type="similarity">
    <text evidence="2">Belongs to the bacterial solute-binding protein 7 family.</text>
</comment>
<keyword evidence="3" id="KW-0813">Transport</keyword>
<dbReference type="STRING" id="1505087.AYJ54_01380"/>
<gene>
    <name evidence="6" type="ORF">AYJ54_01380</name>
</gene>
<evidence type="ECO:0000256" key="1">
    <source>
        <dbReference type="ARBA" id="ARBA00004196"/>
    </source>
</evidence>
<reference evidence="6 7" key="1">
    <citation type="submission" date="2016-03" db="EMBL/GenBank/DDBJ databases">
        <title>Draft Genome Sequence of the Strain BR 10245 (Bradyrhizobium sp.) isolated from nodules of Centrolobium paraense.</title>
        <authorList>
            <person name="Simoes-Araujo J.L.Sr."/>
            <person name="Barauna A.C."/>
            <person name="Silva K."/>
            <person name="Zilli J.E."/>
        </authorList>
    </citation>
    <scope>NUCLEOTIDE SEQUENCE [LARGE SCALE GENOMIC DNA]</scope>
    <source>
        <strain evidence="6 7">BR 10245</strain>
    </source>
</reference>
<comment type="subcellular location">
    <subcellularLocation>
        <location evidence="1">Cell envelope</location>
    </subcellularLocation>
</comment>
<dbReference type="InterPro" id="IPR018389">
    <property type="entry name" value="DctP_fam"/>
</dbReference>
<dbReference type="GO" id="GO:0030288">
    <property type="term" value="C:outer membrane-bounded periplasmic space"/>
    <property type="evidence" value="ECO:0007669"/>
    <property type="project" value="InterPro"/>
</dbReference>
<evidence type="ECO:0000256" key="5">
    <source>
        <dbReference type="SAM" id="SignalP"/>
    </source>
</evidence>
<dbReference type="InterPro" id="IPR038404">
    <property type="entry name" value="TRAP_DctP_sf"/>
</dbReference>
<dbReference type="RefSeq" id="WP_063703776.1">
    <property type="nucleotide sequence ID" value="NZ_LUUB01000079.1"/>
</dbReference>
<comment type="caution">
    <text evidence="6">The sequence shown here is derived from an EMBL/GenBank/DDBJ whole genome shotgun (WGS) entry which is preliminary data.</text>
</comment>
<organism evidence="6 7">
    <name type="scientific">Bradyrhizobium centrolobii</name>
    <dbReference type="NCBI Taxonomy" id="1505087"/>
    <lineage>
        <taxon>Bacteria</taxon>
        <taxon>Pseudomonadati</taxon>
        <taxon>Pseudomonadota</taxon>
        <taxon>Alphaproteobacteria</taxon>
        <taxon>Hyphomicrobiales</taxon>
        <taxon>Nitrobacteraceae</taxon>
        <taxon>Bradyrhizobium</taxon>
    </lineage>
</organism>
<dbReference type="CDD" id="cd13603">
    <property type="entry name" value="PBP2_TRAP_Siap_TeaA_like"/>
    <property type="match status" value="1"/>
</dbReference>
<dbReference type="NCBIfam" id="TIGR00787">
    <property type="entry name" value="dctP"/>
    <property type="match status" value="1"/>
</dbReference>
<dbReference type="Gene3D" id="3.40.190.170">
    <property type="entry name" value="Bacterial extracellular solute-binding protein, family 7"/>
    <property type="match status" value="1"/>
</dbReference>
<dbReference type="NCBIfam" id="NF037995">
    <property type="entry name" value="TRAP_S1"/>
    <property type="match status" value="1"/>
</dbReference>
<proteinExistence type="inferred from homology"/>
<dbReference type="OrthoDB" id="9803763at2"/>